<dbReference type="EMBL" id="CM037619">
    <property type="protein sequence ID" value="KAH8006702.1"/>
    <property type="molecule type" value="Genomic_DNA"/>
</dbReference>
<accession>A0ACB8FN28</accession>
<protein>
    <submittedName>
        <fullName evidence="1">Uncharacterized protein</fullName>
    </submittedName>
</protein>
<keyword evidence="2" id="KW-1185">Reference proteome</keyword>
<reference evidence="1" key="1">
    <citation type="submission" date="2021-08" db="EMBL/GenBank/DDBJ databases">
        <title>The first chromosome-level gecko genome reveals the dynamic sex chromosomes of Neotropical dwarf geckos (Sphaerodactylidae: Sphaerodactylus).</title>
        <authorList>
            <person name="Pinto B.J."/>
            <person name="Keating S.E."/>
            <person name="Gamble T."/>
        </authorList>
    </citation>
    <scope>NUCLEOTIDE SEQUENCE</scope>
    <source>
        <strain evidence="1">TG3544</strain>
    </source>
</reference>
<comment type="caution">
    <text evidence="1">The sequence shown here is derived from an EMBL/GenBank/DDBJ whole genome shotgun (WGS) entry which is preliminary data.</text>
</comment>
<name>A0ACB8FN28_9SAUR</name>
<gene>
    <name evidence="1" type="ORF">K3G42_011639</name>
</gene>
<organism evidence="1 2">
    <name type="scientific">Sphaerodactylus townsendi</name>
    <dbReference type="NCBI Taxonomy" id="933632"/>
    <lineage>
        <taxon>Eukaryota</taxon>
        <taxon>Metazoa</taxon>
        <taxon>Chordata</taxon>
        <taxon>Craniata</taxon>
        <taxon>Vertebrata</taxon>
        <taxon>Euteleostomi</taxon>
        <taxon>Lepidosauria</taxon>
        <taxon>Squamata</taxon>
        <taxon>Bifurcata</taxon>
        <taxon>Gekkota</taxon>
        <taxon>Sphaerodactylidae</taxon>
        <taxon>Sphaerodactylus</taxon>
    </lineage>
</organism>
<evidence type="ECO:0000313" key="1">
    <source>
        <dbReference type="EMBL" id="KAH8006702.1"/>
    </source>
</evidence>
<dbReference type="Proteomes" id="UP000827872">
    <property type="component" value="Linkage Group LG06"/>
</dbReference>
<sequence length="140" mass="16240">MSSHKTFTIKQFLAKKQKQNQSIPQWSRMRTSNKIRYNSKRRHWSRTKLGLQREAAPILMTRSASRPQMALCYPSATDVFAKADSRCSDQLMADEGNFTLQWTCFPQGWLKRPSLDIFNTDSCHQQDPTVFPEEDLHTSG</sequence>
<evidence type="ECO:0000313" key="2">
    <source>
        <dbReference type="Proteomes" id="UP000827872"/>
    </source>
</evidence>
<proteinExistence type="predicted"/>